<evidence type="ECO:0000313" key="3">
    <source>
        <dbReference type="Proteomes" id="UP000184300"/>
    </source>
</evidence>
<dbReference type="VEuPathDB" id="FungiDB:ASPGLDRAFT_60029"/>
<keyword evidence="3" id="KW-1185">Reference proteome</keyword>
<evidence type="ECO:0000256" key="1">
    <source>
        <dbReference type="SAM" id="SignalP"/>
    </source>
</evidence>
<dbReference type="EMBL" id="KV878905">
    <property type="protein sequence ID" value="OJJ81527.1"/>
    <property type="molecule type" value="Genomic_DNA"/>
</dbReference>
<dbReference type="GeneID" id="34464674"/>
<dbReference type="STRING" id="1160497.A0A1L9VC58"/>
<dbReference type="OrthoDB" id="4468925at2759"/>
<organism evidence="2 3">
    <name type="scientific">Aspergillus glaucus CBS 516.65</name>
    <dbReference type="NCBI Taxonomy" id="1160497"/>
    <lineage>
        <taxon>Eukaryota</taxon>
        <taxon>Fungi</taxon>
        <taxon>Dikarya</taxon>
        <taxon>Ascomycota</taxon>
        <taxon>Pezizomycotina</taxon>
        <taxon>Eurotiomycetes</taxon>
        <taxon>Eurotiomycetidae</taxon>
        <taxon>Eurotiales</taxon>
        <taxon>Aspergillaceae</taxon>
        <taxon>Aspergillus</taxon>
        <taxon>Aspergillus subgen. Aspergillus</taxon>
    </lineage>
</organism>
<dbReference type="Proteomes" id="UP000184300">
    <property type="component" value="Unassembled WGS sequence"/>
</dbReference>
<name>A0A1L9VC58_ASPGL</name>
<evidence type="ECO:0000313" key="2">
    <source>
        <dbReference type="EMBL" id="OJJ81527.1"/>
    </source>
</evidence>
<sequence length="109" mass="11250">MQLTIIASFFALALSVTAMPQGPGGSSVNQATEHHPGGEKACCLPHSDIHADGILADALTHGILTPLIGSKEQSCAKFQPIENLNLLGFTEEGSNGKGCRGTPAVCHTI</sequence>
<gene>
    <name evidence="2" type="ORF">ASPGLDRAFT_60029</name>
</gene>
<proteinExistence type="predicted"/>
<evidence type="ECO:0008006" key="4">
    <source>
        <dbReference type="Google" id="ProtNLM"/>
    </source>
</evidence>
<protein>
    <recommendedName>
        <fullName evidence="4">Hydrophobin</fullName>
    </recommendedName>
</protein>
<keyword evidence="1" id="KW-0732">Signal</keyword>
<feature type="chain" id="PRO_5012702278" description="Hydrophobin" evidence="1">
    <location>
        <begin position="19"/>
        <end position="109"/>
    </location>
</feature>
<dbReference type="RefSeq" id="XP_022398225.1">
    <property type="nucleotide sequence ID" value="XM_022548414.1"/>
</dbReference>
<reference evidence="3" key="1">
    <citation type="journal article" date="2017" name="Genome Biol.">
        <title>Comparative genomics reveals high biological diversity and specific adaptations in the industrially and medically important fungal genus Aspergillus.</title>
        <authorList>
            <person name="de Vries R.P."/>
            <person name="Riley R."/>
            <person name="Wiebenga A."/>
            <person name="Aguilar-Osorio G."/>
            <person name="Amillis S."/>
            <person name="Uchima C.A."/>
            <person name="Anderluh G."/>
            <person name="Asadollahi M."/>
            <person name="Askin M."/>
            <person name="Barry K."/>
            <person name="Battaglia E."/>
            <person name="Bayram O."/>
            <person name="Benocci T."/>
            <person name="Braus-Stromeyer S.A."/>
            <person name="Caldana C."/>
            <person name="Canovas D."/>
            <person name="Cerqueira G.C."/>
            <person name="Chen F."/>
            <person name="Chen W."/>
            <person name="Choi C."/>
            <person name="Clum A."/>
            <person name="Dos Santos R.A."/>
            <person name="Damasio A.R."/>
            <person name="Diallinas G."/>
            <person name="Emri T."/>
            <person name="Fekete E."/>
            <person name="Flipphi M."/>
            <person name="Freyberg S."/>
            <person name="Gallo A."/>
            <person name="Gournas C."/>
            <person name="Habgood R."/>
            <person name="Hainaut M."/>
            <person name="Harispe M.L."/>
            <person name="Henrissat B."/>
            <person name="Hilden K.S."/>
            <person name="Hope R."/>
            <person name="Hossain A."/>
            <person name="Karabika E."/>
            <person name="Karaffa L."/>
            <person name="Karanyi Z."/>
            <person name="Krasevec N."/>
            <person name="Kuo A."/>
            <person name="Kusch H."/>
            <person name="LaButti K."/>
            <person name="Lagendijk E.L."/>
            <person name="Lapidus A."/>
            <person name="Levasseur A."/>
            <person name="Lindquist E."/>
            <person name="Lipzen A."/>
            <person name="Logrieco A.F."/>
            <person name="MacCabe A."/>
            <person name="Maekelae M.R."/>
            <person name="Malavazi I."/>
            <person name="Melin P."/>
            <person name="Meyer V."/>
            <person name="Mielnichuk N."/>
            <person name="Miskei M."/>
            <person name="Molnar A.P."/>
            <person name="Mule G."/>
            <person name="Ngan C.Y."/>
            <person name="Orejas M."/>
            <person name="Orosz E."/>
            <person name="Ouedraogo J.P."/>
            <person name="Overkamp K.M."/>
            <person name="Park H.-S."/>
            <person name="Perrone G."/>
            <person name="Piumi F."/>
            <person name="Punt P.J."/>
            <person name="Ram A.F."/>
            <person name="Ramon A."/>
            <person name="Rauscher S."/>
            <person name="Record E."/>
            <person name="Riano-Pachon D.M."/>
            <person name="Robert V."/>
            <person name="Roehrig J."/>
            <person name="Ruller R."/>
            <person name="Salamov A."/>
            <person name="Salih N.S."/>
            <person name="Samson R.A."/>
            <person name="Sandor E."/>
            <person name="Sanguinetti M."/>
            <person name="Schuetze T."/>
            <person name="Sepcic K."/>
            <person name="Shelest E."/>
            <person name="Sherlock G."/>
            <person name="Sophianopoulou V."/>
            <person name="Squina F.M."/>
            <person name="Sun H."/>
            <person name="Susca A."/>
            <person name="Todd R.B."/>
            <person name="Tsang A."/>
            <person name="Unkles S.E."/>
            <person name="van de Wiele N."/>
            <person name="van Rossen-Uffink D."/>
            <person name="Oliveira J.V."/>
            <person name="Vesth T.C."/>
            <person name="Visser J."/>
            <person name="Yu J.-H."/>
            <person name="Zhou M."/>
            <person name="Andersen M.R."/>
            <person name="Archer D.B."/>
            <person name="Baker S.E."/>
            <person name="Benoit I."/>
            <person name="Brakhage A.A."/>
            <person name="Braus G.H."/>
            <person name="Fischer R."/>
            <person name="Frisvad J.C."/>
            <person name="Goldman G.H."/>
            <person name="Houbraken J."/>
            <person name="Oakley B."/>
            <person name="Pocsi I."/>
            <person name="Scazzocchio C."/>
            <person name="Seiboth B."/>
            <person name="vanKuyk P.A."/>
            <person name="Wortman J."/>
            <person name="Dyer P.S."/>
            <person name="Grigoriev I.V."/>
        </authorList>
    </citation>
    <scope>NUCLEOTIDE SEQUENCE [LARGE SCALE GENOMIC DNA]</scope>
    <source>
        <strain evidence="3">CBS 516.65</strain>
    </source>
</reference>
<dbReference type="AlphaFoldDB" id="A0A1L9VC58"/>
<accession>A0A1L9VC58</accession>
<feature type="signal peptide" evidence="1">
    <location>
        <begin position="1"/>
        <end position="18"/>
    </location>
</feature>